<accession>A4V7Y8</accession>
<dbReference type="RefSeq" id="WP_011923197.1">
    <property type="nucleotide sequence ID" value="NC_009444.1"/>
</dbReference>
<geneLocation type="plasmid" evidence="1 2">
    <name>pQBR103</name>
</geneLocation>
<keyword evidence="1" id="KW-0614">Plasmid</keyword>
<dbReference type="EMBL" id="AM235768">
    <property type="protein sequence ID" value="CAM96422.1"/>
    <property type="molecule type" value="Genomic_DNA"/>
</dbReference>
<protein>
    <submittedName>
        <fullName evidence="1">Uncharacterized protein</fullName>
    </submittedName>
</protein>
<organism evidence="1 2">
    <name type="scientific">Pseudomonas fluorescens (strain SBW25)</name>
    <dbReference type="NCBI Taxonomy" id="216595"/>
    <lineage>
        <taxon>Bacteria</taxon>
        <taxon>Pseudomonadati</taxon>
        <taxon>Pseudomonadota</taxon>
        <taxon>Gammaproteobacteria</taxon>
        <taxon>Pseudomonadales</taxon>
        <taxon>Pseudomonadaceae</taxon>
        <taxon>Pseudomonas</taxon>
    </lineage>
</organism>
<sequence length="104" mass="11298">MTMTRVTTPALHVQHYIEIPFTWAADRIADEGFHSDVWSRIEAEADRLCAALGLELDPAGAISEEGIRLKGTDLGVVLAAGSELAEFLSAQSGLVFLKQVEERS</sequence>
<reference evidence="1 2" key="1">
    <citation type="journal article" date="2007" name="ISME J.">
        <title>Sequence-based analysis of pQBR103; a representative of a unique, transfer-proficient mega plasmid resident in the microbial community of sugar beet.</title>
        <authorList>
            <person name="Tett A."/>
            <person name="Spiers A.J."/>
            <person name="Crossman L.C."/>
            <person name="Ager D."/>
            <person name="Ciric L."/>
            <person name="Dow J.M."/>
            <person name="Fry J.C."/>
            <person name="Harris D."/>
            <person name="Lilley A."/>
            <person name="Oliver A."/>
            <person name="Parkhill J."/>
            <person name="Quail M.A."/>
            <person name="Rainey P.B."/>
            <person name="Saunders N.J."/>
            <person name="Seeger K."/>
            <person name="Snyder L.A.S."/>
            <person name="Squares R."/>
            <person name="Thomas C.M."/>
            <person name="Turner S.L."/>
            <person name="Zhang X.-X."/>
            <person name="Field D."/>
            <person name="Bailey M.J."/>
        </authorList>
    </citation>
    <scope>NUCLEOTIDE SEQUENCE [LARGE SCALE GENOMIC DNA]</scope>
    <source>
        <strain evidence="1 2">SBW25</strain>
    </source>
</reference>
<dbReference type="Proteomes" id="UP000002332">
    <property type="component" value="Plasmid pQBR103"/>
</dbReference>
<name>A4V7Y8_PSEFS</name>
<gene>
    <name evidence="1" type="ordered locus">pQBR0390</name>
</gene>
<dbReference type="AlphaFoldDB" id="A4V7Y8"/>
<proteinExistence type="predicted"/>
<evidence type="ECO:0000313" key="1">
    <source>
        <dbReference type="EMBL" id="CAM96422.1"/>
    </source>
</evidence>
<evidence type="ECO:0000313" key="2">
    <source>
        <dbReference type="Proteomes" id="UP000002332"/>
    </source>
</evidence>